<reference evidence="1 2" key="1">
    <citation type="submission" date="2024-09" db="EMBL/GenBank/DDBJ databases">
        <authorList>
            <person name="Sun Q."/>
            <person name="Mori K."/>
        </authorList>
    </citation>
    <scope>NUCLEOTIDE SEQUENCE [LARGE SCALE GENOMIC DNA]</scope>
    <source>
        <strain evidence="1 2">CCM 7759</strain>
    </source>
</reference>
<dbReference type="Proteomes" id="UP001589776">
    <property type="component" value="Unassembled WGS sequence"/>
</dbReference>
<comment type="caution">
    <text evidence="1">The sequence shown here is derived from an EMBL/GenBank/DDBJ whole genome shotgun (WGS) entry which is preliminary data.</text>
</comment>
<evidence type="ECO:0000313" key="2">
    <source>
        <dbReference type="Proteomes" id="UP001589776"/>
    </source>
</evidence>
<name>A0ABV6DMS4_9BACL</name>
<gene>
    <name evidence="1" type="ORF">ACFFK0_15840</name>
</gene>
<organism evidence="1 2">
    <name type="scientific">Paenibacillus chartarius</name>
    <dbReference type="NCBI Taxonomy" id="747481"/>
    <lineage>
        <taxon>Bacteria</taxon>
        <taxon>Bacillati</taxon>
        <taxon>Bacillota</taxon>
        <taxon>Bacilli</taxon>
        <taxon>Bacillales</taxon>
        <taxon>Paenibacillaceae</taxon>
        <taxon>Paenibacillus</taxon>
    </lineage>
</organism>
<dbReference type="RefSeq" id="WP_377471234.1">
    <property type="nucleotide sequence ID" value="NZ_JBHLWN010000066.1"/>
</dbReference>
<evidence type="ECO:0000313" key="1">
    <source>
        <dbReference type="EMBL" id="MFC0213903.1"/>
    </source>
</evidence>
<accession>A0ABV6DMS4</accession>
<dbReference type="EMBL" id="JBHLWN010000066">
    <property type="protein sequence ID" value="MFC0213903.1"/>
    <property type="molecule type" value="Genomic_DNA"/>
</dbReference>
<protein>
    <submittedName>
        <fullName evidence="1">Uncharacterized protein</fullName>
    </submittedName>
</protein>
<sequence length="78" mass="9262">MFKKVTIQADQRGLLFHKGSYVKKLMPGTYHFLSWSQPSVAVLNTAKLMDENQTLFRLKELVRKRQRVNNVRDLRFHT</sequence>
<proteinExistence type="predicted"/>
<keyword evidence="2" id="KW-1185">Reference proteome</keyword>